<dbReference type="InterPro" id="IPR036097">
    <property type="entry name" value="HisK_dim/P_sf"/>
</dbReference>
<dbReference type="VEuPathDB" id="FungiDB:TRICI_002251"/>
<dbReference type="Proteomes" id="UP000761534">
    <property type="component" value="Unassembled WGS sequence"/>
</dbReference>
<evidence type="ECO:0000259" key="13">
    <source>
        <dbReference type="PROSITE" id="PS50112"/>
    </source>
</evidence>
<dbReference type="InterPro" id="IPR011006">
    <property type="entry name" value="CheY-like_superfamily"/>
</dbReference>
<dbReference type="SUPFAM" id="SSF55785">
    <property type="entry name" value="PYP-like sensor domain (PAS domain)"/>
    <property type="match status" value="2"/>
</dbReference>
<dbReference type="Gene3D" id="3.30.450.20">
    <property type="entry name" value="PAS domain"/>
    <property type="match status" value="2"/>
</dbReference>
<dbReference type="PANTHER" id="PTHR45339:SF5">
    <property type="entry name" value="HISTIDINE KINASE"/>
    <property type="match status" value="1"/>
</dbReference>
<dbReference type="Pfam" id="PF00512">
    <property type="entry name" value="HisKA"/>
    <property type="match status" value="1"/>
</dbReference>
<dbReference type="CDD" id="cd17546">
    <property type="entry name" value="REC_hyHK_CKI1_RcsC-like"/>
    <property type="match status" value="1"/>
</dbReference>
<dbReference type="PROSITE" id="PS50112">
    <property type="entry name" value="PAS"/>
    <property type="match status" value="2"/>
</dbReference>
<dbReference type="Gene3D" id="3.40.50.2300">
    <property type="match status" value="1"/>
</dbReference>
<dbReference type="CDD" id="cd00130">
    <property type="entry name" value="PAS"/>
    <property type="match status" value="1"/>
</dbReference>
<dbReference type="GO" id="GO:0000155">
    <property type="term" value="F:phosphorelay sensor kinase activity"/>
    <property type="evidence" value="ECO:0007669"/>
    <property type="project" value="InterPro"/>
</dbReference>
<evidence type="ECO:0000256" key="9">
    <source>
        <dbReference type="PROSITE-ProRule" id="PRU00169"/>
    </source>
</evidence>
<dbReference type="InterPro" id="IPR013655">
    <property type="entry name" value="PAS_fold_3"/>
</dbReference>
<dbReference type="InterPro" id="IPR035965">
    <property type="entry name" value="PAS-like_dom_sf"/>
</dbReference>
<dbReference type="Pfam" id="PF08447">
    <property type="entry name" value="PAS_3"/>
    <property type="match status" value="1"/>
</dbReference>
<dbReference type="SMART" id="SM00448">
    <property type="entry name" value="REC"/>
    <property type="match status" value="1"/>
</dbReference>
<dbReference type="InterPro" id="IPR001610">
    <property type="entry name" value="PAC"/>
</dbReference>
<feature type="region of interest" description="Disordered" evidence="10">
    <location>
        <begin position="119"/>
        <end position="261"/>
    </location>
</feature>
<feature type="region of interest" description="Disordered" evidence="10">
    <location>
        <begin position="627"/>
        <end position="666"/>
    </location>
</feature>
<feature type="compositionally biased region" description="Acidic residues" evidence="10">
    <location>
        <begin position="157"/>
        <end position="169"/>
    </location>
</feature>
<dbReference type="InterPro" id="IPR013656">
    <property type="entry name" value="PAS_4"/>
</dbReference>
<evidence type="ECO:0000259" key="14">
    <source>
        <dbReference type="PROSITE" id="PS50113"/>
    </source>
</evidence>
<reference evidence="15" key="1">
    <citation type="journal article" date="2019" name="G3 (Bethesda)">
        <title>Genome Assemblies of Two Rare Opportunistic Yeast Pathogens: Diutina rugosa (syn. Candida rugosa) and Trichomonascus ciferrii (syn. Candida ciferrii).</title>
        <authorList>
            <person name="Mixao V."/>
            <person name="Saus E."/>
            <person name="Hansen A.P."/>
            <person name="Lass-Florl C."/>
            <person name="Gabaldon T."/>
        </authorList>
    </citation>
    <scope>NUCLEOTIDE SEQUENCE</scope>
    <source>
        <strain evidence="15">CBS 4856</strain>
    </source>
</reference>
<feature type="region of interest" description="Disordered" evidence="10">
    <location>
        <begin position="1195"/>
        <end position="1228"/>
    </location>
</feature>
<keyword evidence="6" id="KW-0418">Kinase</keyword>
<evidence type="ECO:0000313" key="15">
    <source>
        <dbReference type="EMBL" id="KAA8915606.1"/>
    </source>
</evidence>
<dbReference type="Pfam" id="PF02518">
    <property type="entry name" value="HATPase_c"/>
    <property type="match status" value="1"/>
</dbReference>
<feature type="compositionally biased region" description="Polar residues" evidence="10">
    <location>
        <begin position="14"/>
        <end position="24"/>
    </location>
</feature>
<keyword evidence="7" id="KW-0067">ATP-binding</keyword>
<dbReference type="CDD" id="cd00082">
    <property type="entry name" value="HisKA"/>
    <property type="match status" value="1"/>
</dbReference>
<dbReference type="SMART" id="SM00086">
    <property type="entry name" value="PAC"/>
    <property type="match status" value="2"/>
</dbReference>
<feature type="region of interest" description="Disordered" evidence="10">
    <location>
        <begin position="490"/>
        <end position="529"/>
    </location>
</feature>
<dbReference type="PROSITE" id="PS50109">
    <property type="entry name" value="HIS_KIN"/>
    <property type="match status" value="1"/>
</dbReference>
<dbReference type="CDD" id="cd16922">
    <property type="entry name" value="HATPase_EvgS-ArcB-TorS-like"/>
    <property type="match status" value="1"/>
</dbReference>
<dbReference type="InterPro" id="IPR005467">
    <property type="entry name" value="His_kinase_dom"/>
</dbReference>
<dbReference type="GO" id="GO:0006950">
    <property type="term" value="P:response to stress"/>
    <property type="evidence" value="ECO:0007669"/>
    <property type="project" value="UniProtKB-ARBA"/>
</dbReference>
<accession>A0A642V6B5</accession>
<evidence type="ECO:0000256" key="4">
    <source>
        <dbReference type="ARBA" id="ARBA00022679"/>
    </source>
</evidence>
<evidence type="ECO:0000313" key="16">
    <source>
        <dbReference type="Proteomes" id="UP000761534"/>
    </source>
</evidence>
<dbReference type="InterPro" id="IPR004358">
    <property type="entry name" value="Sig_transdc_His_kin-like_C"/>
</dbReference>
<feature type="compositionally biased region" description="Polar residues" evidence="10">
    <location>
        <begin position="138"/>
        <end position="150"/>
    </location>
</feature>
<dbReference type="InterPro" id="IPR003661">
    <property type="entry name" value="HisK_dim/P_dom"/>
</dbReference>
<dbReference type="SMART" id="SM00091">
    <property type="entry name" value="PAS"/>
    <property type="match status" value="2"/>
</dbReference>
<gene>
    <name evidence="15" type="ORF">TRICI_002251</name>
</gene>
<dbReference type="FunFam" id="3.30.565.10:FF:000010">
    <property type="entry name" value="Sensor histidine kinase RcsC"/>
    <property type="match status" value="1"/>
</dbReference>
<keyword evidence="3 9" id="KW-0597">Phosphoprotein</keyword>
<dbReference type="PANTHER" id="PTHR45339">
    <property type="entry name" value="HYBRID SIGNAL TRANSDUCTION HISTIDINE KINASE J"/>
    <property type="match status" value="1"/>
</dbReference>
<comment type="catalytic activity">
    <reaction evidence="1">
        <text>ATP + protein L-histidine = ADP + protein N-phospho-L-histidine.</text>
        <dbReference type="EC" id="2.7.13.3"/>
    </reaction>
</comment>
<evidence type="ECO:0000256" key="3">
    <source>
        <dbReference type="ARBA" id="ARBA00022553"/>
    </source>
</evidence>
<feature type="compositionally biased region" description="Low complexity" evidence="10">
    <location>
        <begin position="356"/>
        <end position="365"/>
    </location>
</feature>
<dbReference type="GO" id="GO:0036180">
    <property type="term" value="P:filamentous growth of a population of unicellular organisms in response to biotic stimulus"/>
    <property type="evidence" value="ECO:0007669"/>
    <property type="project" value="UniProtKB-ARBA"/>
</dbReference>
<dbReference type="OrthoDB" id="303614at2759"/>
<sequence>MPLSTRRPKPNMTIRPNSIINNPPSVHWDPPHSSSSSSFLVNLDKQPHESLRSPDFSVPDLYELILALHRDCGLEPFFNNLIGILSTHFGAQRVSIALPNDETDIVNIPWGLKALWNKDKPPPLEPQFSNQQPPPAMNNVNNKNSEVTTPTERDLSDDSWDTDFEDDDTYSALSAPTTPRPNLSRTESFKRKFSLSRKLSTASRKKQSPKTSADTDLAANNKEFASNIVQRPIDLQPPPPPKNKESSPKSTNNLQSSSTSSSINTNMLLFDQLRTLEWEQDPLIDVQGIVNVLDRDEIVTLQRKYTRPLSDPELENCYKDEGYENTNNKDGNTHHHGNESVPTATRPPLFCDSEQAAASPWSRSPAPSPAVREYAENPFFNPSNEMEQAFDDPDPKSIQGNPVDAIGFEDTYSIVHMLLIVPTSTSYQRSAPIGILSFMSSLIPFPNELRLCLDKLAPHIATAFLQARAHSDLTNQLDIAANRGYYRRPLNTPYSYSPRPDGAKKPARRSPYTNLSPSTSGINVDEEKQGSGLEKLEKLSKFYSSLREDLMEDSLTTKSFEIFAEDSNESHNKEAQLPSTQPVEPSNLGDTGKRPHPHNRRFMFSRNRVRPHIRKLLHSYGASFVAEPEKASNQSPGGSTTNVNSIDNGDMRRRSKSTRSSFETNHKKKISTGFELASPSNRLLRTIIDAIPVHVFTAEPVGGDVTWVSNRTLAFRGQTAEEFVTDPASSLHPSERDEYREAWDAALRKGEPLSRMVQVKRFDDRYRTFFMRAVPLRDDKGIITHWFCTMMDIHNQRQAHLEAVQHAHETAGDQKYKSLAESTPIIVFTTHPIKGVQYANNKWYEYSGRTPAETLGFQYIQAIHPDDRKKGMLPYNREGKHDNTQFQGKEFMQGIYTVELRILNKEGEYRWHLATFTCSDKNSPTDAVWFGTCTDIHDQKLIQEKLKEAKDAAQRTIESKTQFLSNMSHEIRTPLIGISGMVAFLLDTKLTDEQLDYCHTISSSSEALLMVINDILDLSKVESGKMTLTSAWFHVRQLVEEVNELLSSMAISKNLELNYIIESDVPTWVKGDRIRLRQVMLNLTGNAIKFTDEGEIFVSCKIGHRQVEPELEEYEMMLEFSVHDTGRGFTAEDATRMFQPFSQVHASNVPVAGTGLGLVISKQLVSLHGGDLTCKGEKGVGSTFTFDCRVTLPSKTDQPSDQEIAKMRGARRRSGYDDDDIQNEENGVKRKPRLVSQLRIMVVCPLAFTFKSISYHIKSTVADPEKCDIRSVTGAEDLMKQDFENAPKWSHVVVNLLDVEEIVKIVEFMFETERKRSVELIILTTPIQRSQILKLVSGGERQQQKITFLPKPLKPSRYSVVFDPSWEREESHDVKMQNAQQALESQKNVFDDLASFAYGKGYRILLAEDNLVNQKVMSKFLAKAGLNCDVAADGEVCTKKLFDKGPGYYHLILCDLDMPRKDGFEACEDIRKWEKQQSCPPIPIVALSAYVMSDMSDKCDLAGFTRYISKPVEFSNLKDMIIEILKDSTP</sequence>
<proteinExistence type="predicted"/>
<evidence type="ECO:0000256" key="2">
    <source>
        <dbReference type="ARBA" id="ARBA00012438"/>
    </source>
</evidence>
<dbReference type="Pfam" id="PF08448">
    <property type="entry name" value="PAS_4"/>
    <property type="match status" value="1"/>
</dbReference>
<dbReference type="GO" id="GO:1900445">
    <property type="term" value="P:positive regulation of filamentous growth of a population of unicellular organisms in response to biotic stimulus"/>
    <property type="evidence" value="ECO:0007669"/>
    <property type="project" value="UniProtKB-ARBA"/>
</dbReference>
<dbReference type="SUPFAM" id="SSF47384">
    <property type="entry name" value="Homodimeric domain of signal transducing histidine kinase"/>
    <property type="match status" value="1"/>
</dbReference>
<dbReference type="InterPro" id="IPR001789">
    <property type="entry name" value="Sig_transdc_resp-reg_receiver"/>
</dbReference>
<evidence type="ECO:0000256" key="5">
    <source>
        <dbReference type="ARBA" id="ARBA00022741"/>
    </source>
</evidence>
<evidence type="ECO:0000256" key="7">
    <source>
        <dbReference type="ARBA" id="ARBA00022840"/>
    </source>
</evidence>
<dbReference type="PRINTS" id="PR00344">
    <property type="entry name" value="BCTRLSENSOR"/>
</dbReference>
<evidence type="ECO:0000256" key="10">
    <source>
        <dbReference type="SAM" id="MobiDB-lite"/>
    </source>
</evidence>
<feature type="domain" description="Response regulatory" evidence="12">
    <location>
        <begin position="1403"/>
        <end position="1525"/>
    </location>
</feature>
<evidence type="ECO:0000256" key="6">
    <source>
        <dbReference type="ARBA" id="ARBA00022777"/>
    </source>
</evidence>
<keyword evidence="4" id="KW-0808">Transferase</keyword>
<dbReference type="SMART" id="SM00387">
    <property type="entry name" value="HATPase_c"/>
    <property type="match status" value="1"/>
</dbReference>
<feature type="compositionally biased region" description="Basic residues" evidence="10">
    <location>
        <begin position="594"/>
        <end position="607"/>
    </location>
</feature>
<dbReference type="InterPro" id="IPR036890">
    <property type="entry name" value="HATPase_C_sf"/>
</dbReference>
<comment type="caution">
    <text evidence="15">The sequence shown here is derived from an EMBL/GenBank/DDBJ whole genome shotgun (WGS) entry which is preliminary data.</text>
</comment>
<dbReference type="GO" id="GO:0097308">
    <property type="term" value="P:cellular response to farnesol"/>
    <property type="evidence" value="ECO:0007669"/>
    <property type="project" value="UniProtKB-ARBA"/>
</dbReference>
<feature type="modified residue" description="4-aspartylphosphate" evidence="9">
    <location>
        <position position="1455"/>
    </location>
</feature>
<dbReference type="InterPro" id="IPR003594">
    <property type="entry name" value="HATPase_dom"/>
</dbReference>
<organism evidence="15 16">
    <name type="scientific">Trichomonascus ciferrii</name>
    <dbReference type="NCBI Taxonomy" id="44093"/>
    <lineage>
        <taxon>Eukaryota</taxon>
        <taxon>Fungi</taxon>
        <taxon>Dikarya</taxon>
        <taxon>Ascomycota</taxon>
        <taxon>Saccharomycotina</taxon>
        <taxon>Dipodascomycetes</taxon>
        <taxon>Dipodascales</taxon>
        <taxon>Trichomonascaceae</taxon>
        <taxon>Trichomonascus</taxon>
        <taxon>Trichomonascus ciferrii complex</taxon>
    </lineage>
</organism>
<evidence type="ECO:0000259" key="11">
    <source>
        <dbReference type="PROSITE" id="PS50109"/>
    </source>
</evidence>
<feature type="compositionally biased region" description="Polar residues" evidence="10">
    <location>
        <begin position="511"/>
        <end position="522"/>
    </location>
</feature>
<feature type="domain" description="PAS" evidence="13">
    <location>
        <begin position="680"/>
        <end position="750"/>
    </location>
</feature>
<dbReference type="NCBIfam" id="TIGR00229">
    <property type="entry name" value="sensory_box"/>
    <property type="match status" value="1"/>
</dbReference>
<keyword evidence="5" id="KW-0547">Nucleotide-binding</keyword>
<feature type="region of interest" description="Disordered" evidence="10">
    <location>
        <begin position="567"/>
        <end position="607"/>
    </location>
</feature>
<keyword evidence="8" id="KW-0902">Two-component regulatory system</keyword>
<dbReference type="InterPro" id="IPR000014">
    <property type="entry name" value="PAS"/>
</dbReference>
<name>A0A642V6B5_9ASCO</name>
<dbReference type="EC" id="2.7.13.3" evidence="2"/>
<evidence type="ECO:0000259" key="12">
    <source>
        <dbReference type="PROSITE" id="PS50110"/>
    </source>
</evidence>
<evidence type="ECO:0000256" key="8">
    <source>
        <dbReference type="ARBA" id="ARBA00023012"/>
    </source>
</evidence>
<feature type="domain" description="PAC" evidence="14">
    <location>
        <begin position="896"/>
        <end position="948"/>
    </location>
</feature>
<dbReference type="PROSITE" id="PS50110">
    <property type="entry name" value="RESPONSE_REGULATORY"/>
    <property type="match status" value="1"/>
</dbReference>
<protein>
    <recommendedName>
        <fullName evidence="2">histidine kinase</fullName>
        <ecNumber evidence="2">2.7.13.3</ecNumber>
    </recommendedName>
</protein>
<dbReference type="Pfam" id="PF00072">
    <property type="entry name" value="Response_reg"/>
    <property type="match status" value="1"/>
</dbReference>
<feature type="region of interest" description="Disordered" evidence="10">
    <location>
        <begin position="311"/>
        <end position="401"/>
    </location>
</feature>
<keyword evidence="16" id="KW-1185">Reference proteome</keyword>
<dbReference type="GO" id="GO:0005524">
    <property type="term" value="F:ATP binding"/>
    <property type="evidence" value="ECO:0007669"/>
    <property type="project" value="UniProtKB-KW"/>
</dbReference>
<feature type="domain" description="PAS" evidence="13">
    <location>
        <begin position="812"/>
        <end position="868"/>
    </location>
</feature>
<dbReference type="InterPro" id="IPR000700">
    <property type="entry name" value="PAS-assoc_C"/>
</dbReference>
<dbReference type="Gene3D" id="1.10.287.130">
    <property type="match status" value="1"/>
</dbReference>
<feature type="region of interest" description="Disordered" evidence="10">
    <location>
        <begin position="1"/>
        <end position="31"/>
    </location>
</feature>
<dbReference type="Gene3D" id="3.30.565.10">
    <property type="entry name" value="Histidine kinase-like ATPase, C-terminal domain"/>
    <property type="match status" value="1"/>
</dbReference>
<dbReference type="EMBL" id="SWFS01000155">
    <property type="protein sequence ID" value="KAA8915606.1"/>
    <property type="molecule type" value="Genomic_DNA"/>
</dbReference>
<feature type="domain" description="Histidine kinase" evidence="11">
    <location>
        <begin position="966"/>
        <end position="1192"/>
    </location>
</feature>
<feature type="compositionally biased region" description="Polar residues" evidence="10">
    <location>
        <begin position="171"/>
        <end position="186"/>
    </location>
</feature>
<dbReference type="SUPFAM" id="SSF52172">
    <property type="entry name" value="CheY-like"/>
    <property type="match status" value="1"/>
</dbReference>
<dbReference type="SUPFAM" id="SSF55874">
    <property type="entry name" value="ATPase domain of HSP90 chaperone/DNA topoisomerase II/histidine kinase"/>
    <property type="match status" value="1"/>
</dbReference>
<feature type="compositionally biased region" description="Low complexity" evidence="10">
    <location>
        <begin position="248"/>
        <end position="261"/>
    </location>
</feature>
<dbReference type="PROSITE" id="PS50113">
    <property type="entry name" value="PAC"/>
    <property type="match status" value="1"/>
</dbReference>
<dbReference type="SMART" id="SM00388">
    <property type="entry name" value="HisKA"/>
    <property type="match status" value="1"/>
</dbReference>
<evidence type="ECO:0000256" key="1">
    <source>
        <dbReference type="ARBA" id="ARBA00000085"/>
    </source>
</evidence>
<feature type="compositionally biased region" description="Polar residues" evidence="10">
    <location>
        <begin position="631"/>
        <end position="647"/>
    </location>
</feature>
<dbReference type="FunFam" id="1.10.287.130:FF:000002">
    <property type="entry name" value="Two-component osmosensing histidine kinase"/>
    <property type="match status" value="1"/>
</dbReference>